<dbReference type="AlphaFoldDB" id="A0A133KVJ9"/>
<organism evidence="1 2">
    <name type="scientific">Heyndrickxia coagulans</name>
    <name type="common">Weizmannia coagulans</name>
    <dbReference type="NCBI Taxonomy" id="1398"/>
    <lineage>
        <taxon>Bacteria</taxon>
        <taxon>Bacillati</taxon>
        <taxon>Bacillota</taxon>
        <taxon>Bacilli</taxon>
        <taxon>Bacillales</taxon>
        <taxon>Bacillaceae</taxon>
        <taxon>Heyndrickxia</taxon>
    </lineage>
</organism>
<comment type="caution">
    <text evidence="1">The sequence shown here is derived from an EMBL/GenBank/DDBJ whole genome shotgun (WGS) entry which is preliminary data.</text>
</comment>
<reference evidence="2" key="1">
    <citation type="submission" date="2016-01" db="EMBL/GenBank/DDBJ databases">
        <authorList>
            <person name="Mitreva M."/>
            <person name="Pepin K.H."/>
            <person name="Mihindukulasuriya K.A."/>
            <person name="Fulton R."/>
            <person name="Fronick C."/>
            <person name="O'Laughlin M."/>
            <person name="Miner T."/>
            <person name="Herter B."/>
            <person name="Rosa B.A."/>
            <person name="Cordes M."/>
            <person name="Tomlinson C."/>
            <person name="Wollam A."/>
            <person name="Palsikar V.B."/>
            <person name="Mardis E.R."/>
            <person name="Wilson R.K."/>
        </authorList>
    </citation>
    <scope>NUCLEOTIDE SEQUENCE [LARGE SCALE GENOMIC DNA]</scope>
    <source>
        <strain evidence="2">GED7749B</strain>
    </source>
</reference>
<protein>
    <submittedName>
        <fullName evidence="1">Uncharacterized protein</fullName>
    </submittedName>
</protein>
<sequence length="74" mass="9028">MRRGRWRNRHKRFRQLQTANFNRIALSYPLTDGFFWTEIQYNRIKDLYQRGKSIEKWRRKTTGATGFLTMPASC</sequence>
<name>A0A133KVJ9_HEYCO</name>
<dbReference type="Proteomes" id="UP000070376">
    <property type="component" value="Unassembled WGS sequence"/>
</dbReference>
<evidence type="ECO:0000313" key="2">
    <source>
        <dbReference type="Proteomes" id="UP000070376"/>
    </source>
</evidence>
<proteinExistence type="predicted"/>
<accession>A0A133KVJ9</accession>
<evidence type="ECO:0000313" key="1">
    <source>
        <dbReference type="EMBL" id="KWZ83455.1"/>
    </source>
</evidence>
<dbReference type="EMBL" id="LRPN01000037">
    <property type="protein sequence ID" value="KWZ83455.1"/>
    <property type="molecule type" value="Genomic_DNA"/>
</dbReference>
<dbReference type="PATRIC" id="fig|1398.22.peg.1250"/>
<gene>
    <name evidence="1" type="ORF">HMPREF3213_01231</name>
</gene>